<reference evidence="2" key="2">
    <citation type="submission" date="2015-06" db="UniProtKB">
        <authorList>
            <consortium name="EnsemblProtists"/>
        </authorList>
    </citation>
    <scope>IDENTIFICATION</scope>
    <source>
        <strain evidence="2">Emoy2</strain>
    </source>
</reference>
<reference evidence="3" key="1">
    <citation type="journal article" date="2010" name="Science">
        <title>Signatures of adaptation to obligate biotrophy in the Hyaloperonospora arabidopsidis genome.</title>
        <authorList>
            <person name="Baxter L."/>
            <person name="Tripathy S."/>
            <person name="Ishaque N."/>
            <person name="Boot N."/>
            <person name="Cabral A."/>
            <person name="Kemen E."/>
            <person name="Thines M."/>
            <person name="Ah-Fong A."/>
            <person name="Anderson R."/>
            <person name="Badejoko W."/>
            <person name="Bittner-Eddy P."/>
            <person name="Boore J.L."/>
            <person name="Chibucos M.C."/>
            <person name="Coates M."/>
            <person name="Dehal P."/>
            <person name="Delehaunty K."/>
            <person name="Dong S."/>
            <person name="Downton P."/>
            <person name="Dumas B."/>
            <person name="Fabro G."/>
            <person name="Fronick C."/>
            <person name="Fuerstenberg S.I."/>
            <person name="Fulton L."/>
            <person name="Gaulin E."/>
            <person name="Govers F."/>
            <person name="Hughes L."/>
            <person name="Humphray S."/>
            <person name="Jiang R.H."/>
            <person name="Judelson H."/>
            <person name="Kamoun S."/>
            <person name="Kyung K."/>
            <person name="Meijer H."/>
            <person name="Minx P."/>
            <person name="Morris P."/>
            <person name="Nelson J."/>
            <person name="Phuntumart V."/>
            <person name="Qutob D."/>
            <person name="Rehmany A."/>
            <person name="Rougon-Cardoso A."/>
            <person name="Ryden P."/>
            <person name="Torto-Alalibo T."/>
            <person name="Studholme D."/>
            <person name="Wang Y."/>
            <person name="Win J."/>
            <person name="Wood J."/>
            <person name="Clifton S.W."/>
            <person name="Rogers J."/>
            <person name="Van den Ackerveken G."/>
            <person name="Jones J.D."/>
            <person name="McDowell J.M."/>
            <person name="Beynon J."/>
            <person name="Tyler B.M."/>
        </authorList>
    </citation>
    <scope>NUCLEOTIDE SEQUENCE [LARGE SCALE GENOMIC DNA]</scope>
    <source>
        <strain evidence="3">Emoy2</strain>
    </source>
</reference>
<dbReference type="EnsemblProtists" id="HpaT805936">
    <property type="protein sequence ID" value="HpaP805936"/>
    <property type="gene ID" value="HpaG805936"/>
</dbReference>
<feature type="chain" id="PRO_5004048703" description="RxLR effector candidate protein" evidence="1">
    <location>
        <begin position="17"/>
        <end position="81"/>
    </location>
</feature>
<dbReference type="EMBL" id="JH598269">
    <property type="status" value="NOT_ANNOTATED_CDS"/>
    <property type="molecule type" value="Genomic_DNA"/>
</dbReference>
<dbReference type="Proteomes" id="UP000011713">
    <property type="component" value="Unassembled WGS sequence"/>
</dbReference>
<keyword evidence="1" id="KW-0732">Signal</keyword>
<dbReference type="VEuPathDB" id="FungiDB:HpaG805936"/>
<evidence type="ECO:0000256" key="1">
    <source>
        <dbReference type="SAM" id="SignalP"/>
    </source>
</evidence>
<evidence type="ECO:0000313" key="2">
    <source>
        <dbReference type="EnsemblProtists" id="HpaP805936"/>
    </source>
</evidence>
<feature type="signal peptide" evidence="1">
    <location>
        <begin position="1"/>
        <end position="16"/>
    </location>
</feature>
<protein>
    <recommendedName>
        <fullName evidence="4">RxLR effector candidate protein</fullName>
    </recommendedName>
</protein>
<sequence>MSFLIVLAWRVGGCACVKEGAMARARRLTSERNMSGYAPDTDGYDPDTRAEGLDGAVWTNADRGSNETLSRVFLLHEGSFP</sequence>
<evidence type="ECO:0008006" key="4">
    <source>
        <dbReference type="Google" id="ProtNLM"/>
    </source>
</evidence>
<organism evidence="2 3">
    <name type="scientific">Hyaloperonospora arabidopsidis (strain Emoy2)</name>
    <name type="common">Downy mildew agent</name>
    <name type="synonym">Peronospora arabidopsidis</name>
    <dbReference type="NCBI Taxonomy" id="559515"/>
    <lineage>
        <taxon>Eukaryota</taxon>
        <taxon>Sar</taxon>
        <taxon>Stramenopiles</taxon>
        <taxon>Oomycota</taxon>
        <taxon>Peronosporomycetes</taxon>
        <taxon>Peronosporales</taxon>
        <taxon>Peronosporaceae</taxon>
        <taxon>Hyaloperonospora</taxon>
    </lineage>
</organism>
<keyword evidence="3" id="KW-1185">Reference proteome</keyword>
<dbReference type="AlphaFoldDB" id="M4BHR0"/>
<evidence type="ECO:0000313" key="3">
    <source>
        <dbReference type="Proteomes" id="UP000011713"/>
    </source>
</evidence>
<proteinExistence type="predicted"/>
<name>M4BHR0_HYAAE</name>
<accession>M4BHR0</accession>
<dbReference type="InParanoid" id="M4BHR0"/>
<dbReference type="HOGENOM" id="CLU_2578984_0_0_1"/>